<keyword evidence="7 10" id="KW-0472">Membrane</keyword>
<reference evidence="11" key="1">
    <citation type="submission" date="2019-04" db="EMBL/GenBank/DDBJ databases">
        <title>Sequencing of skin fungus with MAO and IRED activity.</title>
        <authorList>
            <person name="Marsaioli A.J."/>
            <person name="Bonatto J.M.C."/>
            <person name="Reis Junior O."/>
        </authorList>
    </citation>
    <scope>NUCLEOTIDE SEQUENCE</scope>
    <source>
        <strain evidence="11">28M1</strain>
    </source>
</reference>
<dbReference type="Pfam" id="PF02076">
    <property type="entry name" value="STE3"/>
    <property type="match status" value="1"/>
</dbReference>
<proteinExistence type="inferred from homology"/>
<organism evidence="11 12">
    <name type="scientific">Didymella heteroderae</name>
    <dbReference type="NCBI Taxonomy" id="1769908"/>
    <lineage>
        <taxon>Eukaryota</taxon>
        <taxon>Fungi</taxon>
        <taxon>Dikarya</taxon>
        <taxon>Ascomycota</taxon>
        <taxon>Pezizomycotina</taxon>
        <taxon>Dothideomycetes</taxon>
        <taxon>Pleosporomycetidae</taxon>
        <taxon>Pleosporales</taxon>
        <taxon>Pleosporineae</taxon>
        <taxon>Didymellaceae</taxon>
        <taxon>Didymella</taxon>
    </lineage>
</organism>
<feature type="transmembrane region" description="Helical" evidence="10">
    <location>
        <begin position="270"/>
        <end position="289"/>
    </location>
</feature>
<evidence type="ECO:0000313" key="12">
    <source>
        <dbReference type="Proteomes" id="UP000758155"/>
    </source>
</evidence>
<comment type="subcellular location">
    <subcellularLocation>
        <location evidence="1">Membrane</location>
        <topology evidence="1">Multi-pass membrane protein</topology>
    </subcellularLocation>
</comment>
<dbReference type="CDD" id="cd14966">
    <property type="entry name" value="7tmD_STE3"/>
    <property type="match status" value="1"/>
</dbReference>
<evidence type="ECO:0000256" key="8">
    <source>
        <dbReference type="ARBA" id="ARBA00023170"/>
    </source>
</evidence>
<dbReference type="EMBL" id="SWKV01000118">
    <property type="protein sequence ID" value="KAF3031923.1"/>
    <property type="molecule type" value="Genomic_DNA"/>
</dbReference>
<sequence>MALGKTPALLWNISHTILPSMLILSGSMLDPTQDRINHEAKLRLQVRLLTILLSLSINHFAELSESSTQFSIQLSRRTKRAQASVNPSFWIPDIIGPFVSSRRFTAAYATIPAASVAINNFITFRSMFTALSPAKDMPVEIPEYLGEYNDSGDIYPIAILFSTLAWGSWLLCIAPLIWHISQRNVAAGSLVLWTILCNISLGINPLIWGHDNITQWWDGVIWCDINVRIQIGAQVALGASVAMILRRLAKVMDTRNITVSLSRSSKLRGQLIEAGWCWGYPLVIILLYIPVQSARYNIWGIEGCISAYRPNMRSLFLTVIWMPVTMTVVSYYAVLLLVRLYRYRREFSRLVTARNTTRSRFLRLFLMCMVFLVVVVPYSMYPFWYYCNEMVLRGGDYQYSPGMIFTFPSGGEIHIDKWGQIAMGYVTFLLFGTGTDAHNTYKKMLLAIGMGKIFPSLYLMRESGSSTPTSFISARTWTSSCVSKAKTFFSSGGSRFSSFGGSTFVSTRNDSVAMSNMDATLRSVSSTTPVLPKRESTATKPSLLKRLFSRSARHTTILPLFSPRSTGSVPANEKTAAETVTDGFSARAWASEAPHSRPNSEPIGVVVFREVMLDQAVCDSTVRKSADEWMLRP</sequence>
<dbReference type="GO" id="GO:0000750">
    <property type="term" value="P:pheromone-dependent signal transduction involved in conjugation with cellular fusion"/>
    <property type="evidence" value="ECO:0007669"/>
    <property type="project" value="TreeGrafter"/>
</dbReference>
<feature type="transmembrane region" description="Helical" evidence="10">
    <location>
        <begin position="229"/>
        <end position="249"/>
    </location>
</feature>
<protein>
    <submittedName>
        <fullName evidence="11">A-factor receptor</fullName>
    </submittedName>
</protein>
<dbReference type="AlphaFoldDB" id="A0A9P4WGL2"/>
<evidence type="ECO:0000256" key="4">
    <source>
        <dbReference type="ARBA" id="ARBA00022692"/>
    </source>
</evidence>
<evidence type="ECO:0000256" key="2">
    <source>
        <dbReference type="ARBA" id="ARBA00011085"/>
    </source>
</evidence>
<evidence type="ECO:0000256" key="6">
    <source>
        <dbReference type="ARBA" id="ARBA00023040"/>
    </source>
</evidence>
<feature type="transmembrane region" description="Helical" evidence="10">
    <location>
        <begin position="320"/>
        <end position="341"/>
    </location>
</feature>
<evidence type="ECO:0000256" key="3">
    <source>
        <dbReference type="ARBA" id="ARBA00022507"/>
    </source>
</evidence>
<keyword evidence="6" id="KW-0297">G-protein coupled receptor</keyword>
<comment type="caution">
    <text evidence="11">The sequence shown here is derived from an EMBL/GenBank/DDBJ whole genome shotgun (WGS) entry which is preliminary data.</text>
</comment>
<keyword evidence="3" id="KW-0589">Pheromone response</keyword>
<dbReference type="InterPro" id="IPR001499">
    <property type="entry name" value="GPCR_STE3"/>
</dbReference>
<evidence type="ECO:0000256" key="1">
    <source>
        <dbReference type="ARBA" id="ARBA00004141"/>
    </source>
</evidence>
<feature type="transmembrane region" description="Helical" evidence="10">
    <location>
        <begin position="190"/>
        <end position="209"/>
    </location>
</feature>
<keyword evidence="8 11" id="KW-0675">Receptor</keyword>
<evidence type="ECO:0000256" key="7">
    <source>
        <dbReference type="ARBA" id="ARBA00023136"/>
    </source>
</evidence>
<dbReference type="GO" id="GO:0004932">
    <property type="term" value="F:mating-type factor pheromone receptor activity"/>
    <property type="evidence" value="ECO:0007669"/>
    <property type="project" value="InterPro"/>
</dbReference>
<dbReference type="PRINTS" id="PR00899">
    <property type="entry name" value="GPCRSTE3"/>
</dbReference>
<name>A0A9P4WGL2_9PLEO</name>
<dbReference type="PANTHER" id="PTHR28097">
    <property type="entry name" value="PHEROMONE A FACTOR RECEPTOR"/>
    <property type="match status" value="1"/>
</dbReference>
<dbReference type="GO" id="GO:0005886">
    <property type="term" value="C:plasma membrane"/>
    <property type="evidence" value="ECO:0007669"/>
    <property type="project" value="TreeGrafter"/>
</dbReference>
<dbReference type="PANTHER" id="PTHR28097:SF1">
    <property type="entry name" value="PHEROMONE A FACTOR RECEPTOR"/>
    <property type="match status" value="1"/>
</dbReference>
<evidence type="ECO:0000313" key="11">
    <source>
        <dbReference type="EMBL" id="KAF3031923.1"/>
    </source>
</evidence>
<keyword evidence="9" id="KW-0807">Transducer</keyword>
<evidence type="ECO:0000256" key="10">
    <source>
        <dbReference type="SAM" id="Phobius"/>
    </source>
</evidence>
<feature type="transmembrane region" description="Helical" evidence="10">
    <location>
        <begin position="361"/>
        <end position="384"/>
    </location>
</feature>
<gene>
    <name evidence="11" type="primary">STE3</name>
    <name evidence="11" type="ORF">E8E12_001401</name>
</gene>
<keyword evidence="5 10" id="KW-1133">Transmembrane helix</keyword>
<feature type="transmembrane region" description="Helical" evidence="10">
    <location>
        <begin position="154"/>
        <end position="178"/>
    </location>
</feature>
<accession>A0A9P4WGL2</accession>
<comment type="similarity">
    <text evidence="2">Belongs to the G-protein coupled receptor 4 family.</text>
</comment>
<keyword evidence="4 10" id="KW-0812">Transmembrane</keyword>
<evidence type="ECO:0000256" key="5">
    <source>
        <dbReference type="ARBA" id="ARBA00022989"/>
    </source>
</evidence>
<keyword evidence="12" id="KW-1185">Reference proteome</keyword>
<dbReference type="Proteomes" id="UP000758155">
    <property type="component" value="Unassembled WGS sequence"/>
</dbReference>
<evidence type="ECO:0000256" key="9">
    <source>
        <dbReference type="ARBA" id="ARBA00023224"/>
    </source>
</evidence>
<dbReference type="OrthoDB" id="2874149at2759"/>